<proteinExistence type="predicted"/>
<dbReference type="RefSeq" id="XP_018075701.1">
    <property type="nucleotide sequence ID" value="XM_018217432.1"/>
</dbReference>
<dbReference type="InterPro" id="IPR036514">
    <property type="entry name" value="SGNH_hydro_sf"/>
</dbReference>
<dbReference type="InParanoid" id="A0A194XMJ0"/>
<dbReference type="EMBL" id="KQ947408">
    <property type="protein sequence ID" value="KUJ21346.1"/>
    <property type="molecule type" value="Genomic_DNA"/>
</dbReference>
<evidence type="ECO:0000313" key="1">
    <source>
        <dbReference type="EMBL" id="KUJ21346.1"/>
    </source>
</evidence>
<keyword evidence="2" id="KW-1185">Reference proteome</keyword>
<dbReference type="GeneID" id="28827158"/>
<dbReference type="GO" id="GO:0016788">
    <property type="term" value="F:hydrolase activity, acting on ester bonds"/>
    <property type="evidence" value="ECO:0007669"/>
    <property type="project" value="InterPro"/>
</dbReference>
<sequence length="390" mass="42104">MPQLTEPANLPPAPYNETGAVFVNSTIRQTLHMSLGGSPIRIQISNAFGTTDLPITSVTVALPTNGSAGVAAIQPSTLHTVTFSGSKNYTIPNGALVVSDPIPMTVAPQSNLAVSIYLEDGQLSATNAITSHPGSRTTSWMSMGNQVSKQNITDETTESVQHWYFVSAVEVWRERSARGFVIVGDSITDGRGSDTDENDRWPDLVLARMQRNPDTSDIAVLNQAAGGNRILYDGLGPNALGRINRDVLSQSGIAYAMIFEGVNDIGTAATDAVSQKNVGDRIIAAYKQIVERVHAHGIPMFATTITPFSAPGYNVTAEVYSDPEREATRQRVNSFIRYSGTFDKVIDFDAILRNDSLPYLIQADLQGGDWLHPNAAGYQKISQAFPLDIF</sequence>
<dbReference type="Gene3D" id="3.40.50.1110">
    <property type="entry name" value="SGNH hydrolase"/>
    <property type="match status" value="1"/>
</dbReference>
<dbReference type="Proteomes" id="UP000070700">
    <property type="component" value="Unassembled WGS sequence"/>
</dbReference>
<dbReference type="KEGG" id="psco:LY89DRAFT_705142"/>
<organism evidence="1 2">
    <name type="scientific">Mollisia scopiformis</name>
    <name type="common">Conifer needle endophyte fungus</name>
    <name type="synonym">Phialocephala scopiformis</name>
    <dbReference type="NCBI Taxonomy" id="149040"/>
    <lineage>
        <taxon>Eukaryota</taxon>
        <taxon>Fungi</taxon>
        <taxon>Dikarya</taxon>
        <taxon>Ascomycota</taxon>
        <taxon>Pezizomycotina</taxon>
        <taxon>Leotiomycetes</taxon>
        <taxon>Helotiales</taxon>
        <taxon>Mollisiaceae</taxon>
        <taxon>Mollisia</taxon>
    </lineage>
</organism>
<evidence type="ECO:0000313" key="2">
    <source>
        <dbReference type="Proteomes" id="UP000070700"/>
    </source>
</evidence>
<dbReference type="InterPro" id="IPR053140">
    <property type="entry name" value="GDSL_Rv0518-like"/>
</dbReference>
<dbReference type="InterPro" id="IPR001087">
    <property type="entry name" value="GDSL"/>
</dbReference>
<protein>
    <submittedName>
        <fullName evidence="1">Extracellular GDSL-like lipase/acylhydrolase</fullName>
    </submittedName>
</protein>
<dbReference type="PANTHER" id="PTHR43784">
    <property type="entry name" value="GDSL-LIKE LIPASE/ACYLHYDROLASE, PUTATIVE (AFU_ORTHOLOGUE AFUA_2G00820)-RELATED"/>
    <property type="match status" value="1"/>
</dbReference>
<dbReference type="CDD" id="cd01830">
    <property type="entry name" value="XynE_like"/>
    <property type="match status" value="1"/>
</dbReference>
<keyword evidence="1" id="KW-0378">Hydrolase</keyword>
<dbReference type="PANTHER" id="PTHR43784:SF3">
    <property type="entry name" value="GDSL FAMILY LIPASE"/>
    <property type="match status" value="1"/>
</dbReference>
<gene>
    <name evidence="1" type="ORF">LY89DRAFT_705142</name>
</gene>
<dbReference type="OrthoDB" id="10071171at2759"/>
<dbReference type="STRING" id="149040.A0A194XMJ0"/>
<accession>A0A194XMJ0</accession>
<dbReference type="SUPFAM" id="SSF52266">
    <property type="entry name" value="SGNH hydrolase"/>
    <property type="match status" value="1"/>
</dbReference>
<name>A0A194XMJ0_MOLSC</name>
<reference evidence="1 2" key="1">
    <citation type="submission" date="2015-10" db="EMBL/GenBank/DDBJ databases">
        <title>Full genome of DAOMC 229536 Phialocephala scopiformis, a fungal endophyte of spruce producing the potent anti-insectan compound rugulosin.</title>
        <authorList>
            <consortium name="DOE Joint Genome Institute"/>
            <person name="Walker A.K."/>
            <person name="Frasz S.L."/>
            <person name="Seifert K.A."/>
            <person name="Miller J.D."/>
            <person name="Mondo S.J."/>
            <person name="Labutti K."/>
            <person name="Lipzen A."/>
            <person name="Dockter R."/>
            <person name="Kennedy M."/>
            <person name="Grigoriev I.V."/>
            <person name="Spatafora J.W."/>
        </authorList>
    </citation>
    <scope>NUCLEOTIDE SEQUENCE [LARGE SCALE GENOMIC DNA]</scope>
    <source>
        <strain evidence="1 2">CBS 120377</strain>
    </source>
</reference>
<dbReference type="Pfam" id="PF00657">
    <property type="entry name" value="Lipase_GDSL"/>
    <property type="match status" value="1"/>
</dbReference>
<dbReference type="AlphaFoldDB" id="A0A194XMJ0"/>